<dbReference type="eggNOG" id="KOG2786">
    <property type="taxonomic scope" value="Eukaryota"/>
</dbReference>
<evidence type="ECO:0000256" key="4">
    <source>
        <dbReference type="ARBA" id="ARBA00022813"/>
    </source>
</evidence>
<dbReference type="GO" id="GO:0006592">
    <property type="term" value="P:ornithine biosynthetic process"/>
    <property type="evidence" value="ECO:0007669"/>
    <property type="project" value="TreeGrafter"/>
</dbReference>
<dbReference type="PANTHER" id="PTHR23100">
    <property type="entry name" value="ARGININE BIOSYNTHESIS BIFUNCTIONAL PROTEIN ARGJ"/>
    <property type="match status" value="1"/>
</dbReference>
<dbReference type="AlphaFoldDB" id="K0TPM8"/>
<keyword evidence="5" id="KW-0511">Multifunctional enzyme</keyword>
<evidence type="ECO:0000256" key="2">
    <source>
        <dbReference type="ARBA" id="ARBA00022571"/>
    </source>
</evidence>
<accession>K0TPM8</accession>
<dbReference type="GO" id="GO:0004358">
    <property type="term" value="F:L-glutamate N-acetyltransferase activity, acting on acetyl-L-ornithine as donor"/>
    <property type="evidence" value="ECO:0007669"/>
    <property type="project" value="InterPro"/>
</dbReference>
<dbReference type="GO" id="GO:0004042">
    <property type="term" value="F:L-glutamate N-acetyltransferase activity"/>
    <property type="evidence" value="ECO:0007669"/>
    <property type="project" value="TreeGrafter"/>
</dbReference>
<keyword evidence="4" id="KW-0068">Autocatalytic cleavage</keyword>
<name>K0TPM8_THAOC</name>
<gene>
    <name evidence="7" type="ORF">THAOC_03707</name>
</gene>
<evidence type="ECO:0000313" key="7">
    <source>
        <dbReference type="EMBL" id="EJK74602.1"/>
    </source>
</evidence>
<comment type="caution">
    <text evidence="7">The sequence shown here is derived from an EMBL/GenBank/DDBJ whole genome shotgun (WGS) entry which is preliminary data.</text>
</comment>
<dbReference type="GO" id="GO:0006526">
    <property type="term" value="P:L-arginine biosynthetic process"/>
    <property type="evidence" value="ECO:0007669"/>
    <property type="project" value="UniProtKB-KW"/>
</dbReference>
<evidence type="ECO:0000256" key="1">
    <source>
        <dbReference type="ARBA" id="ARBA00006774"/>
    </source>
</evidence>
<keyword evidence="8" id="KW-1185">Reference proteome</keyword>
<sequence>TTRVGWEGHLVNSPLVKCAISGNDPNTGRIAGAIGSFMGKFFPNESVADMSLTLGGKCIFSNGKFVLEGDAVEKELSNHMADAQLDELGVFPEHQRFVEIGIDFGESGADVTVLGSDLTREYVAVNADYRS</sequence>
<evidence type="ECO:0000256" key="3">
    <source>
        <dbReference type="ARBA" id="ARBA00022679"/>
    </source>
</evidence>
<evidence type="ECO:0000256" key="5">
    <source>
        <dbReference type="ARBA" id="ARBA00023268"/>
    </source>
</evidence>
<keyword evidence="2" id="KW-0055">Arginine biosynthesis</keyword>
<evidence type="ECO:0000256" key="6">
    <source>
        <dbReference type="ARBA" id="ARBA00023315"/>
    </source>
</evidence>
<evidence type="ECO:0000313" key="8">
    <source>
        <dbReference type="Proteomes" id="UP000266841"/>
    </source>
</evidence>
<reference evidence="7 8" key="1">
    <citation type="journal article" date="2012" name="Genome Biol.">
        <title>Genome and low-iron response of an oceanic diatom adapted to chronic iron limitation.</title>
        <authorList>
            <person name="Lommer M."/>
            <person name="Specht M."/>
            <person name="Roy A.S."/>
            <person name="Kraemer L."/>
            <person name="Andreson R."/>
            <person name="Gutowska M.A."/>
            <person name="Wolf J."/>
            <person name="Bergner S.V."/>
            <person name="Schilhabel M.B."/>
            <person name="Klostermeier U.C."/>
            <person name="Beiko R.G."/>
            <person name="Rosenstiel P."/>
            <person name="Hippler M."/>
            <person name="Laroche J."/>
        </authorList>
    </citation>
    <scope>NUCLEOTIDE SEQUENCE [LARGE SCALE GENOMIC DNA]</scope>
    <source>
        <strain evidence="7 8">CCMP1005</strain>
    </source>
</reference>
<dbReference type="InterPro" id="IPR002813">
    <property type="entry name" value="Arg_biosynth_ArgJ"/>
</dbReference>
<dbReference type="Proteomes" id="UP000266841">
    <property type="component" value="Unassembled WGS sequence"/>
</dbReference>
<dbReference type="EMBL" id="AGNL01003506">
    <property type="protein sequence ID" value="EJK74602.1"/>
    <property type="molecule type" value="Genomic_DNA"/>
</dbReference>
<dbReference type="PANTHER" id="PTHR23100:SF0">
    <property type="entry name" value="ARGININE BIOSYNTHESIS BIFUNCTIONAL PROTEIN ARGJ, MITOCHONDRIAL"/>
    <property type="match status" value="1"/>
</dbReference>
<dbReference type="Pfam" id="PF01960">
    <property type="entry name" value="ArgJ"/>
    <property type="match status" value="1"/>
</dbReference>
<dbReference type="SUPFAM" id="SSF56266">
    <property type="entry name" value="DmpA/ArgJ-like"/>
    <property type="match status" value="1"/>
</dbReference>
<organism evidence="7 8">
    <name type="scientific">Thalassiosira oceanica</name>
    <name type="common">Marine diatom</name>
    <dbReference type="NCBI Taxonomy" id="159749"/>
    <lineage>
        <taxon>Eukaryota</taxon>
        <taxon>Sar</taxon>
        <taxon>Stramenopiles</taxon>
        <taxon>Ochrophyta</taxon>
        <taxon>Bacillariophyta</taxon>
        <taxon>Coscinodiscophyceae</taxon>
        <taxon>Thalassiosirophycidae</taxon>
        <taxon>Thalassiosirales</taxon>
        <taxon>Thalassiosiraceae</taxon>
        <taxon>Thalassiosira</taxon>
    </lineage>
</organism>
<proteinExistence type="inferred from homology"/>
<dbReference type="InterPro" id="IPR016117">
    <property type="entry name" value="ArgJ-like_dom_sf"/>
</dbReference>
<keyword evidence="6" id="KW-0012">Acyltransferase</keyword>
<keyword evidence="3" id="KW-0808">Transferase</keyword>
<keyword evidence="2" id="KW-0028">Amino-acid biosynthesis</keyword>
<protein>
    <submittedName>
        <fullName evidence="7">Uncharacterized protein</fullName>
    </submittedName>
</protein>
<feature type="non-terminal residue" evidence="7">
    <location>
        <position position="1"/>
    </location>
</feature>
<dbReference type="Gene3D" id="3.10.20.340">
    <property type="entry name" value="ArgJ beta chain, C-terminal domain"/>
    <property type="match status" value="1"/>
</dbReference>
<dbReference type="InterPro" id="IPR042195">
    <property type="entry name" value="ArgJ_beta_C"/>
</dbReference>
<dbReference type="OrthoDB" id="4199794at2759"/>
<comment type="similarity">
    <text evidence="1">Belongs to the ArgJ family.</text>
</comment>